<proteinExistence type="predicted"/>
<dbReference type="EMBL" id="ANIX01002410">
    <property type="protein sequence ID" value="ETP12126.1"/>
    <property type="molecule type" value="Genomic_DNA"/>
</dbReference>
<comment type="caution">
    <text evidence="1">The sequence shown here is derived from an EMBL/GenBank/DDBJ whole genome shotgun (WGS) entry which is preliminary data.</text>
</comment>
<gene>
    <name evidence="1" type="ORF">F441_12439</name>
</gene>
<reference evidence="1 2" key="1">
    <citation type="submission" date="2013-11" db="EMBL/GenBank/DDBJ databases">
        <title>The Genome Sequence of Phytophthora parasitica CJ01A1.</title>
        <authorList>
            <consortium name="The Broad Institute Genomics Platform"/>
            <person name="Russ C."/>
            <person name="Tyler B."/>
            <person name="Panabieres F."/>
            <person name="Shan W."/>
            <person name="Tripathy S."/>
            <person name="Grunwald N."/>
            <person name="Machado M."/>
            <person name="Johnson C.S."/>
            <person name="Walker B."/>
            <person name="Young S.K."/>
            <person name="Zeng Q."/>
            <person name="Gargeya S."/>
            <person name="Fitzgerald M."/>
            <person name="Haas B."/>
            <person name="Abouelleil A."/>
            <person name="Allen A.W."/>
            <person name="Alvarado L."/>
            <person name="Arachchi H.M."/>
            <person name="Berlin A.M."/>
            <person name="Chapman S.B."/>
            <person name="Gainer-Dewar J."/>
            <person name="Goldberg J."/>
            <person name="Griggs A."/>
            <person name="Gujja S."/>
            <person name="Hansen M."/>
            <person name="Howarth C."/>
            <person name="Imamovic A."/>
            <person name="Ireland A."/>
            <person name="Larimer J."/>
            <person name="McCowan C."/>
            <person name="Murphy C."/>
            <person name="Pearson M."/>
            <person name="Poon T.W."/>
            <person name="Priest M."/>
            <person name="Roberts A."/>
            <person name="Saif S."/>
            <person name="Shea T."/>
            <person name="Sisk P."/>
            <person name="Sykes S."/>
            <person name="Wortman J."/>
            <person name="Nusbaum C."/>
            <person name="Birren B."/>
        </authorList>
    </citation>
    <scope>NUCLEOTIDE SEQUENCE [LARGE SCALE GENOMIC DNA]</scope>
    <source>
        <strain evidence="1 2">CJ01A1</strain>
    </source>
</reference>
<accession>W2WNL6</accession>
<evidence type="ECO:0000313" key="1">
    <source>
        <dbReference type="EMBL" id="ETP12126.1"/>
    </source>
</evidence>
<protein>
    <submittedName>
        <fullName evidence="1">Uncharacterized protein</fullName>
    </submittedName>
</protein>
<dbReference type="Proteomes" id="UP000018958">
    <property type="component" value="Unassembled WGS sequence"/>
</dbReference>
<organism evidence="1 2">
    <name type="scientific">Phytophthora nicotianae CJ01A1</name>
    <dbReference type="NCBI Taxonomy" id="1317063"/>
    <lineage>
        <taxon>Eukaryota</taxon>
        <taxon>Sar</taxon>
        <taxon>Stramenopiles</taxon>
        <taxon>Oomycota</taxon>
        <taxon>Peronosporomycetes</taxon>
        <taxon>Peronosporales</taxon>
        <taxon>Peronosporaceae</taxon>
        <taxon>Phytophthora</taxon>
    </lineage>
</organism>
<feature type="non-terminal residue" evidence="1">
    <location>
        <position position="1"/>
    </location>
</feature>
<name>W2WNL6_PHYNI</name>
<dbReference type="AlphaFoldDB" id="W2WNL6"/>
<evidence type="ECO:0000313" key="2">
    <source>
        <dbReference type="Proteomes" id="UP000018958"/>
    </source>
</evidence>
<sequence length="137" mass="15902">MISPVNSKCPRDRRESACAEIESERQLCEQVTSRFELDCKFTFVNQVFGRPILQIDHLLRLAEAVALEALYCRLAVHEKLQRRPLLQQLVHNHLHNQRFFDTRVRGHIPCSSARLGYYGLLLAEPRDRASKQLDYAA</sequence>